<gene>
    <name evidence="1" type="ORF">A7Q00_01520</name>
</gene>
<protein>
    <submittedName>
        <fullName evidence="1">Uncharacterized protein</fullName>
    </submittedName>
</protein>
<name>A0A1B6W1J7_9NEIS</name>
<comment type="caution">
    <text evidence="1">The sequence shown here is derived from an EMBL/GenBank/DDBJ whole genome shotgun (WGS) entry which is preliminary data.</text>
</comment>
<dbReference type="OrthoDB" id="8607526at2"/>
<dbReference type="STRING" id="1795832.A7Q00_01520"/>
<reference evidence="2" key="1">
    <citation type="submission" date="2016-05" db="EMBL/GenBank/DDBJ databases">
        <title>Draft genome of Corynebacterium afermentans subsp. afermentans LCDC 88199T.</title>
        <authorList>
            <person name="Bernier A.-M."/>
            <person name="Bernard K."/>
        </authorList>
    </citation>
    <scope>NUCLEOTIDE SEQUENCE [LARGE SCALE GENOMIC DNA]</scope>
    <source>
        <strain evidence="2">NML130454</strain>
    </source>
</reference>
<evidence type="ECO:0000313" key="2">
    <source>
        <dbReference type="Proteomes" id="UP000077726"/>
    </source>
</evidence>
<organism evidence="1 2">
    <name type="scientific">Eikenella halliae</name>
    <dbReference type="NCBI Taxonomy" id="1795832"/>
    <lineage>
        <taxon>Bacteria</taxon>
        <taxon>Pseudomonadati</taxon>
        <taxon>Pseudomonadota</taxon>
        <taxon>Betaproteobacteria</taxon>
        <taxon>Neisseriales</taxon>
        <taxon>Neisseriaceae</taxon>
        <taxon>Eikenella</taxon>
    </lineage>
</organism>
<sequence length="126" mass="14773">MKWAIYKENSRDLGFALACLDYQAITIEELKKWLDIVLMDTPTEELPNYFFNLVDADQDHFANDIGYTPGSNLSRYEKYALEGIAYIRKVRPLIDMVVKEETALKALQNNPQILERFKKFFPFVEI</sequence>
<evidence type="ECO:0000313" key="1">
    <source>
        <dbReference type="EMBL" id="OAM44491.1"/>
    </source>
</evidence>
<dbReference type="AlphaFoldDB" id="A0A1B6W1J7"/>
<dbReference type="RefSeq" id="WP_064088889.1">
    <property type="nucleotide sequence ID" value="NZ_LXSQ01000005.1"/>
</dbReference>
<dbReference type="EMBL" id="LXSQ01000005">
    <property type="protein sequence ID" value="OAM44491.1"/>
    <property type="molecule type" value="Genomic_DNA"/>
</dbReference>
<dbReference type="Proteomes" id="UP000077726">
    <property type="component" value="Unassembled WGS sequence"/>
</dbReference>
<keyword evidence="2" id="KW-1185">Reference proteome</keyword>
<proteinExistence type="predicted"/>
<accession>A0A1B6W1J7</accession>